<dbReference type="PROSITE" id="PS50011">
    <property type="entry name" value="PROTEIN_KINASE_DOM"/>
    <property type="match status" value="1"/>
</dbReference>
<dbReference type="Pfam" id="PF07714">
    <property type="entry name" value="PK_Tyr_Ser-Thr"/>
    <property type="match status" value="1"/>
</dbReference>
<dbReference type="InterPro" id="IPR000719">
    <property type="entry name" value="Prot_kinase_dom"/>
</dbReference>
<organism evidence="1">
    <name type="scientific">Cyprideis torosa</name>
    <dbReference type="NCBI Taxonomy" id="163714"/>
    <lineage>
        <taxon>Eukaryota</taxon>
        <taxon>Metazoa</taxon>
        <taxon>Ecdysozoa</taxon>
        <taxon>Arthropoda</taxon>
        <taxon>Crustacea</taxon>
        <taxon>Oligostraca</taxon>
        <taxon>Ostracoda</taxon>
        <taxon>Podocopa</taxon>
        <taxon>Podocopida</taxon>
        <taxon>Cytherocopina</taxon>
        <taxon>Cytheroidea</taxon>
        <taxon>Cytherideidae</taxon>
        <taxon>Cyprideis</taxon>
    </lineage>
</organism>
<name>A0A7R8WLY9_9CRUS</name>
<dbReference type="GO" id="GO:0005524">
    <property type="term" value="F:ATP binding"/>
    <property type="evidence" value="ECO:0007669"/>
    <property type="project" value="InterPro"/>
</dbReference>
<dbReference type="GO" id="GO:0005886">
    <property type="term" value="C:plasma membrane"/>
    <property type="evidence" value="ECO:0007669"/>
    <property type="project" value="TreeGrafter"/>
</dbReference>
<sequence length="68" mass="7548">VRCEGEAEATPTPTRLELCRLLTINQLIDIGAQIAAGMAYLESKNYIHRDLAARNVLIGDHNKVSRRS</sequence>
<dbReference type="GO" id="GO:0007169">
    <property type="term" value="P:cell surface receptor protein tyrosine kinase signaling pathway"/>
    <property type="evidence" value="ECO:0007669"/>
    <property type="project" value="TreeGrafter"/>
</dbReference>
<dbReference type="PROSITE" id="PS00109">
    <property type="entry name" value="PROTEIN_KINASE_TYR"/>
    <property type="match status" value="1"/>
</dbReference>
<dbReference type="InterPro" id="IPR050122">
    <property type="entry name" value="RTK"/>
</dbReference>
<reference evidence="1" key="1">
    <citation type="submission" date="2020-11" db="EMBL/GenBank/DDBJ databases">
        <authorList>
            <person name="Tran Van P."/>
        </authorList>
    </citation>
    <scope>NUCLEOTIDE SEQUENCE</scope>
</reference>
<dbReference type="InterPro" id="IPR001245">
    <property type="entry name" value="Ser-Thr/Tyr_kinase_cat_dom"/>
</dbReference>
<proteinExistence type="predicted"/>
<dbReference type="EMBL" id="OB668177">
    <property type="protein sequence ID" value="CAD7234260.1"/>
    <property type="molecule type" value="Genomic_DNA"/>
</dbReference>
<protein>
    <submittedName>
        <fullName evidence="1">Uncharacterized protein</fullName>
    </submittedName>
</protein>
<dbReference type="SUPFAM" id="SSF56112">
    <property type="entry name" value="Protein kinase-like (PK-like)"/>
    <property type="match status" value="1"/>
</dbReference>
<dbReference type="GO" id="GO:0043235">
    <property type="term" value="C:receptor complex"/>
    <property type="evidence" value="ECO:0007669"/>
    <property type="project" value="TreeGrafter"/>
</dbReference>
<feature type="non-terminal residue" evidence="1">
    <location>
        <position position="1"/>
    </location>
</feature>
<dbReference type="PANTHER" id="PTHR24416:SF611">
    <property type="entry name" value="TYROSINE-PROTEIN KINASE TRANSMEMBRANE RECEPTOR ROR"/>
    <property type="match status" value="1"/>
</dbReference>
<dbReference type="OrthoDB" id="28230at2759"/>
<dbReference type="InterPro" id="IPR008266">
    <property type="entry name" value="Tyr_kinase_AS"/>
</dbReference>
<dbReference type="Gene3D" id="1.10.510.10">
    <property type="entry name" value="Transferase(Phosphotransferase) domain 1"/>
    <property type="match status" value="1"/>
</dbReference>
<dbReference type="AlphaFoldDB" id="A0A7R8WLY9"/>
<evidence type="ECO:0000313" key="1">
    <source>
        <dbReference type="EMBL" id="CAD7234260.1"/>
    </source>
</evidence>
<dbReference type="InterPro" id="IPR011009">
    <property type="entry name" value="Kinase-like_dom_sf"/>
</dbReference>
<accession>A0A7R8WLY9</accession>
<dbReference type="GO" id="GO:0004714">
    <property type="term" value="F:transmembrane receptor protein tyrosine kinase activity"/>
    <property type="evidence" value="ECO:0007669"/>
    <property type="project" value="TreeGrafter"/>
</dbReference>
<dbReference type="PANTHER" id="PTHR24416">
    <property type="entry name" value="TYROSINE-PROTEIN KINASE RECEPTOR"/>
    <property type="match status" value="1"/>
</dbReference>
<gene>
    <name evidence="1" type="ORF">CTOB1V02_LOCUS12076</name>
</gene>